<name>A0A9N9KEI4_9GLOM</name>
<feature type="non-terminal residue" evidence="1">
    <location>
        <position position="178"/>
    </location>
</feature>
<dbReference type="AlphaFoldDB" id="A0A9N9KEI4"/>
<dbReference type="Proteomes" id="UP000789405">
    <property type="component" value="Unassembled WGS sequence"/>
</dbReference>
<evidence type="ECO:0000313" key="1">
    <source>
        <dbReference type="EMBL" id="CAG8824196.1"/>
    </source>
</evidence>
<protein>
    <submittedName>
        <fullName evidence="1">7728_t:CDS:1</fullName>
    </submittedName>
</protein>
<dbReference type="OrthoDB" id="9895617at2759"/>
<proteinExistence type="predicted"/>
<reference evidence="1" key="1">
    <citation type="submission" date="2021-06" db="EMBL/GenBank/DDBJ databases">
        <authorList>
            <person name="Kallberg Y."/>
            <person name="Tangrot J."/>
            <person name="Rosling A."/>
        </authorList>
    </citation>
    <scope>NUCLEOTIDE SEQUENCE</scope>
    <source>
        <strain evidence="1">MA453B</strain>
    </source>
</reference>
<accession>A0A9N9KEI4</accession>
<sequence>AVRERFDIKIVDTPDPSKRNITRTNITVTHVKRTIKYQNANGSYKVNDDLAKSLSFDNAEQLRTALNAFIRKNAKSAAITKLDHQVLVTILVLYFYRYVAIDHKKEWVPTYEKSYKWLWGQFKGKEKVEQEAFQIIKSFVRDAYEVKEGVYELDATFEAEMEPTISNIKFPNTSIRGI</sequence>
<comment type="caution">
    <text evidence="1">The sequence shown here is derived from an EMBL/GenBank/DDBJ whole genome shotgun (WGS) entry which is preliminary data.</text>
</comment>
<feature type="non-terminal residue" evidence="1">
    <location>
        <position position="1"/>
    </location>
</feature>
<gene>
    <name evidence="1" type="ORF">DERYTH_LOCUS27653</name>
</gene>
<evidence type="ECO:0000313" key="2">
    <source>
        <dbReference type="Proteomes" id="UP000789405"/>
    </source>
</evidence>
<keyword evidence="2" id="KW-1185">Reference proteome</keyword>
<organism evidence="1 2">
    <name type="scientific">Dentiscutata erythropus</name>
    <dbReference type="NCBI Taxonomy" id="1348616"/>
    <lineage>
        <taxon>Eukaryota</taxon>
        <taxon>Fungi</taxon>
        <taxon>Fungi incertae sedis</taxon>
        <taxon>Mucoromycota</taxon>
        <taxon>Glomeromycotina</taxon>
        <taxon>Glomeromycetes</taxon>
        <taxon>Diversisporales</taxon>
        <taxon>Gigasporaceae</taxon>
        <taxon>Dentiscutata</taxon>
    </lineage>
</organism>
<dbReference type="EMBL" id="CAJVPY010064475">
    <property type="protein sequence ID" value="CAG8824196.1"/>
    <property type="molecule type" value="Genomic_DNA"/>
</dbReference>